<accession>A0A3B0Y3V9</accession>
<dbReference type="AlphaFoldDB" id="A0A3B0Y3V9"/>
<sequence>MPAILIVSSMPGMAGMITSFLLFYILLEIKFSDKMIQSQFFAKLVVTGHGTIYNTRIDG</sequence>
<keyword evidence="1" id="KW-0812">Transmembrane</keyword>
<reference evidence="2" key="1">
    <citation type="submission" date="2018-06" db="EMBL/GenBank/DDBJ databases">
        <authorList>
            <person name="Zhirakovskaya E."/>
        </authorList>
    </citation>
    <scope>NUCLEOTIDE SEQUENCE</scope>
</reference>
<keyword evidence="1" id="KW-0472">Membrane</keyword>
<feature type="transmembrane region" description="Helical" evidence="1">
    <location>
        <begin position="6"/>
        <end position="27"/>
    </location>
</feature>
<keyword evidence="1" id="KW-1133">Transmembrane helix</keyword>
<organism evidence="2">
    <name type="scientific">hydrothermal vent metagenome</name>
    <dbReference type="NCBI Taxonomy" id="652676"/>
    <lineage>
        <taxon>unclassified sequences</taxon>
        <taxon>metagenomes</taxon>
        <taxon>ecological metagenomes</taxon>
    </lineage>
</organism>
<proteinExistence type="predicted"/>
<protein>
    <submittedName>
        <fullName evidence="2">Uncharacterized protein</fullName>
    </submittedName>
</protein>
<dbReference type="EMBL" id="UOFK01000076">
    <property type="protein sequence ID" value="VAW75405.1"/>
    <property type="molecule type" value="Genomic_DNA"/>
</dbReference>
<evidence type="ECO:0000313" key="2">
    <source>
        <dbReference type="EMBL" id="VAW75405.1"/>
    </source>
</evidence>
<evidence type="ECO:0000256" key="1">
    <source>
        <dbReference type="SAM" id="Phobius"/>
    </source>
</evidence>
<gene>
    <name evidence="2" type="ORF">MNBD_GAMMA13-704</name>
</gene>
<name>A0A3B0Y3V9_9ZZZZ</name>